<feature type="chain" id="PRO_5018227444" evidence="1">
    <location>
        <begin position="20"/>
        <end position="468"/>
    </location>
</feature>
<accession>A0A3P1CN09</accession>
<keyword evidence="1" id="KW-0732">Signal</keyword>
<name>A0A3P1CN09_9BACT</name>
<dbReference type="EMBL" id="RQJP01000002">
    <property type="protein sequence ID" value="RRB14721.1"/>
    <property type="molecule type" value="Genomic_DNA"/>
</dbReference>
<keyword evidence="3" id="KW-1185">Reference proteome</keyword>
<dbReference type="OrthoDB" id="2634655at2"/>
<sequence length="468" mass="53345">MKKHLCLLPFFLVCLLANAQPKKPTPELLVAEKWTSGSQKVEFMQENGKTVMKIPLGAGKVVAKDLAFSDGTIEFDTKPNNLSFYFRYKDARENECFYFRMGRAGNPTAIDAVQYTPYIDGVNMWDMYGHYQTNASFFKDDWNHVRLVISGVQMRLYINSPDKPTLEIDRLEGNTGSGTVAFEGDMLISNLTIRPGEVAELSARPGVDPTRQDPRYIRTWAVSEPITTPKNVDFSYDFLPTPETGWQILEAERRGLINLTRTFGKSDPRRLVWLKVKIKSVTAQKKRVDFGFGDDVWVFLNGQIAYVDKNLQGRPIEKKPEGRCSIENTSFILPLKEGHNELLIGLANDFFGWGAIARLEDLEGLEIKPDPTFDYRLIKLSDAIIDAYVGTYVLPNGKNVRITRENKVLKLSGEDFITASLYPQAETTFFMREYPFQVEFVKDPNQKVSRFLINNNGKQVMEVKRAMH</sequence>
<dbReference type="AlphaFoldDB" id="A0A3P1CN09"/>
<evidence type="ECO:0000256" key="1">
    <source>
        <dbReference type="SAM" id="SignalP"/>
    </source>
</evidence>
<comment type="caution">
    <text evidence="2">The sequence shown here is derived from an EMBL/GenBank/DDBJ whole genome shotgun (WGS) entry which is preliminary data.</text>
</comment>
<dbReference type="Proteomes" id="UP000274271">
    <property type="component" value="Unassembled WGS sequence"/>
</dbReference>
<protein>
    <submittedName>
        <fullName evidence="2">DUF3471 domain-containing protein</fullName>
    </submittedName>
</protein>
<proteinExistence type="predicted"/>
<feature type="signal peptide" evidence="1">
    <location>
        <begin position="1"/>
        <end position="19"/>
    </location>
</feature>
<evidence type="ECO:0000313" key="3">
    <source>
        <dbReference type="Proteomes" id="UP000274271"/>
    </source>
</evidence>
<dbReference type="Gene3D" id="2.60.120.560">
    <property type="entry name" value="Exo-inulinase, domain 1"/>
    <property type="match status" value="1"/>
</dbReference>
<evidence type="ECO:0000313" key="2">
    <source>
        <dbReference type="EMBL" id="RRB14721.1"/>
    </source>
</evidence>
<reference evidence="2 3" key="1">
    <citation type="submission" date="2018-11" db="EMBL/GenBank/DDBJ databases">
        <authorList>
            <person name="Zhou Z."/>
            <person name="Wang G."/>
        </authorList>
    </citation>
    <scope>NUCLEOTIDE SEQUENCE [LARGE SCALE GENOMIC DNA]</scope>
    <source>
        <strain evidence="2 3">KCTC42998</strain>
    </source>
</reference>
<gene>
    <name evidence="2" type="ORF">EHT87_09115</name>
</gene>
<organism evidence="2 3">
    <name type="scientific">Larkinella knui</name>
    <dbReference type="NCBI Taxonomy" id="2025310"/>
    <lineage>
        <taxon>Bacteria</taxon>
        <taxon>Pseudomonadati</taxon>
        <taxon>Bacteroidota</taxon>
        <taxon>Cytophagia</taxon>
        <taxon>Cytophagales</taxon>
        <taxon>Spirosomataceae</taxon>
        <taxon>Larkinella</taxon>
    </lineage>
</organism>
<dbReference type="RefSeq" id="WP_124906175.1">
    <property type="nucleotide sequence ID" value="NZ_RQJP01000002.1"/>
</dbReference>